<name>A0A9P6XHX1_RHIOR</name>
<feature type="transmembrane region" description="Helical" evidence="12">
    <location>
        <begin position="913"/>
        <end position="931"/>
    </location>
</feature>
<comment type="similarity">
    <text evidence="2">Belongs to the mitochondrial carrier (TC 2.A.29) family.</text>
</comment>
<evidence type="ECO:0000256" key="10">
    <source>
        <dbReference type="PROSITE-ProRule" id="PRU00282"/>
    </source>
</evidence>
<dbReference type="InterPro" id="IPR023395">
    <property type="entry name" value="MCP_dom_sf"/>
</dbReference>
<organism evidence="15 16">
    <name type="scientific">Rhizopus oryzae</name>
    <name type="common">Mucormycosis agent</name>
    <name type="synonym">Rhizopus arrhizus var. delemar</name>
    <dbReference type="NCBI Taxonomy" id="64495"/>
    <lineage>
        <taxon>Eukaryota</taxon>
        <taxon>Fungi</taxon>
        <taxon>Fungi incertae sedis</taxon>
        <taxon>Mucoromycota</taxon>
        <taxon>Mucoromycotina</taxon>
        <taxon>Mucoromycetes</taxon>
        <taxon>Mucorales</taxon>
        <taxon>Mucorineae</taxon>
        <taxon>Rhizopodaceae</taxon>
        <taxon>Rhizopus</taxon>
    </lineage>
</organism>
<dbReference type="SUPFAM" id="SSF54236">
    <property type="entry name" value="Ubiquitin-like"/>
    <property type="match status" value="1"/>
</dbReference>
<dbReference type="InterPro" id="IPR018108">
    <property type="entry name" value="MCP_transmembrane"/>
</dbReference>
<protein>
    <recommendedName>
        <fullName evidence="17">SH3 domain-containing protein</fullName>
    </recommendedName>
</protein>
<dbReference type="PROSITE" id="PS50002">
    <property type="entry name" value="SH3"/>
    <property type="match status" value="1"/>
</dbReference>
<dbReference type="Pfam" id="PF00788">
    <property type="entry name" value="RA"/>
    <property type="match status" value="1"/>
</dbReference>
<dbReference type="InterPro" id="IPR029071">
    <property type="entry name" value="Ubiquitin-like_domsf"/>
</dbReference>
<sequence length="944" mass="106736">MSKNLTINTSKPQKWSPSPGLDIREEDEAPQKGFIEEDDDEEEEEEEEGSDFSSSPSIPDENINFDLVYTLHTFEATVDGQASVKKGDALTLLDDSNSYWWLIKDLKTSEVGYIPAENIETPFERLARLNKHRNVEITSLNHAAHYINNKKRTPSKKKVIMSPSVHVQLEIILTGEEGENKTEETTYETWDEDMIDHDDQDDGNQVKSDHEDENTEEEEQEAAKDDSLPHTSTEDNLSSKVLRVHAGNISVGASYHSIRVTENISTAELLSKAMEKFHIPQIDHHHKRTVSSVEYYLSVRNRDGEEITIGPEDKPYSIYETLNAHLTTPMPRLSEQLKLSGTLKKKKKMHDVQFLLHKRIKRTNDGGLVHINLSLLAQKSTSEKGNPFQSWLMKKKKKVALEAERIDKMVAVHDAITISELTLIAFEKFHIVPHKSQKYRLLLHTKSRDVLLNNNLILSDVLRELSNNEEKQFVLHNFSSTQTTPHNNNKVCPETKQPIQVTMAVDRATQTILKRVDIALSEHSHQTPTEDGKFTMSVSRNDQNGIDIHLPHGLLRSSCLGQNRTQYSLLTSPTSNKPILQKVLPAIKGQQDESNGIISAEEMEALVRYASHYLDNLENKYSHRLSITNGREIDFSNMSDLEKLPPLGHAVSGAVGSTIANLFIYPLDISTTRLQLKKSTEKEQGILDTIKSIYEKEGGIKGLYAGLGSDTIATVLSSFIYFYCYTALRNVQERLNMRMGKSTAQLNIAQELFLGAEAALISRFFTTPVSNVTTRLQTSAGQGGFRSTATAILKQKGITGFWTGYRASMLLVSNPSITYFAFEKLKSFYMHAKRKSSLSPLEVFLFSALAKSIATMITYPFIFLRTHMISGREEEKDSRGMLNTFKMIIEKDGIPGLYKGMKSQLIKGFFNQGIMYMIKDYVATYLTLVFYHSYKLKMKAKLSV</sequence>
<feature type="domain" description="SH3" evidence="13">
    <location>
        <begin position="63"/>
        <end position="124"/>
    </location>
</feature>
<proteinExistence type="inferred from homology"/>
<feature type="repeat" description="Solcar" evidence="10">
    <location>
        <begin position="644"/>
        <end position="731"/>
    </location>
</feature>
<evidence type="ECO:0000256" key="5">
    <source>
        <dbReference type="ARBA" id="ARBA00022692"/>
    </source>
</evidence>
<gene>
    <name evidence="15" type="ORF">G6F64_001758</name>
</gene>
<feature type="compositionally biased region" description="Low complexity" evidence="11">
    <location>
        <begin position="51"/>
        <end position="61"/>
    </location>
</feature>
<evidence type="ECO:0000256" key="7">
    <source>
        <dbReference type="ARBA" id="ARBA00022989"/>
    </source>
</evidence>
<dbReference type="Proteomes" id="UP000716291">
    <property type="component" value="Unassembled WGS sequence"/>
</dbReference>
<evidence type="ECO:0000256" key="8">
    <source>
        <dbReference type="ARBA" id="ARBA00023136"/>
    </source>
</evidence>
<keyword evidence="6" id="KW-0677">Repeat</keyword>
<keyword evidence="16" id="KW-1185">Reference proteome</keyword>
<evidence type="ECO:0000256" key="11">
    <source>
        <dbReference type="SAM" id="MobiDB-lite"/>
    </source>
</evidence>
<dbReference type="SUPFAM" id="SSF50044">
    <property type="entry name" value="SH3-domain"/>
    <property type="match status" value="1"/>
</dbReference>
<dbReference type="CDD" id="cd17043">
    <property type="entry name" value="RA"/>
    <property type="match status" value="1"/>
</dbReference>
<feature type="compositionally biased region" description="Polar residues" evidence="11">
    <location>
        <begin position="229"/>
        <end position="239"/>
    </location>
</feature>
<dbReference type="InterPro" id="IPR052217">
    <property type="entry name" value="Mito/Peroxisomal_Carrier"/>
</dbReference>
<evidence type="ECO:0000256" key="4">
    <source>
        <dbReference type="ARBA" id="ARBA00022448"/>
    </source>
</evidence>
<feature type="region of interest" description="Disordered" evidence="11">
    <location>
        <begin position="175"/>
        <end position="239"/>
    </location>
</feature>
<dbReference type="GO" id="GO:0016020">
    <property type="term" value="C:membrane"/>
    <property type="evidence" value="ECO:0007669"/>
    <property type="project" value="UniProtKB-SubCell"/>
</dbReference>
<feature type="repeat" description="Solcar" evidence="10">
    <location>
        <begin position="746"/>
        <end position="828"/>
    </location>
</feature>
<feature type="compositionally biased region" description="Polar residues" evidence="11">
    <location>
        <begin position="1"/>
        <end position="16"/>
    </location>
</feature>
<dbReference type="Gene3D" id="3.10.20.90">
    <property type="entry name" value="Phosphatidylinositol 3-kinase Catalytic Subunit, Chain A, domain 1"/>
    <property type="match status" value="1"/>
</dbReference>
<dbReference type="Pfam" id="PF00153">
    <property type="entry name" value="Mito_carr"/>
    <property type="match status" value="3"/>
</dbReference>
<comment type="caution">
    <text evidence="15">The sequence shown here is derived from an EMBL/GenBank/DDBJ whole genome shotgun (WGS) entry which is preliminary data.</text>
</comment>
<evidence type="ECO:0000259" key="14">
    <source>
        <dbReference type="PROSITE" id="PS50200"/>
    </source>
</evidence>
<evidence type="ECO:0000259" key="13">
    <source>
        <dbReference type="PROSITE" id="PS50002"/>
    </source>
</evidence>
<keyword evidence="3 9" id="KW-0728">SH3 domain</keyword>
<feature type="transmembrane region" description="Helical" evidence="12">
    <location>
        <begin position="843"/>
        <end position="862"/>
    </location>
</feature>
<dbReference type="PROSITE" id="PS50200">
    <property type="entry name" value="RA"/>
    <property type="match status" value="1"/>
</dbReference>
<keyword evidence="5 10" id="KW-0812">Transmembrane</keyword>
<dbReference type="SMART" id="SM00326">
    <property type="entry name" value="SH3"/>
    <property type="match status" value="1"/>
</dbReference>
<dbReference type="PANTHER" id="PTHR45939">
    <property type="entry name" value="PEROXISOMAL MEMBRANE PROTEIN PMP34-RELATED"/>
    <property type="match status" value="1"/>
</dbReference>
<accession>A0A9P6XHX1</accession>
<evidence type="ECO:0008006" key="17">
    <source>
        <dbReference type="Google" id="ProtNLM"/>
    </source>
</evidence>
<feature type="compositionally biased region" description="Acidic residues" evidence="11">
    <location>
        <begin position="36"/>
        <end position="50"/>
    </location>
</feature>
<keyword evidence="8 10" id="KW-0472">Membrane</keyword>
<dbReference type="SMART" id="SM00314">
    <property type="entry name" value="RA"/>
    <property type="match status" value="1"/>
</dbReference>
<feature type="region of interest" description="Disordered" evidence="11">
    <location>
        <begin position="1"/>
        <end position="61"/>
    </location>
</feature>
<feature type="compositionally biased region" description="Acidic residues" evidence="11">
    <location>
        <begin position="211"/>
        <end position="220"/>
    </location>
</feature>
<dbReference type="InterPro" id="IPR000159">
    <property type="entry name" value="RA_dom"/>
</dbReference>
<dbReference type="InterPro" id="IPR036028">
    <property type="entry name" value="SH3-like_dom_sf"/>
</dbReference>
<dbReference type="PANTHER" id="PTHR45939:SF2">
    <property type="entry name" value="CARRIER PROTEIN, PUTATIVE (AFU_ORTHOLOGUE AFUA_2G13870)-RELATED"/>
    <property type="match status" value="1"/>
</dbReference>
<reference evidence="15" key="1">
    <citation type="journal article" date="2020" name="Microb. Genom.">
        <title>Genetic diversity of clinical and environmental Mucorales isolates obtained from an investigation of mucormycosis cases among solid organ transplant recipients.</title>
        <authorList>
            <person name="Nguyen M.H."/>
            <person name="Kaul D."/>
            <person name="Muto C."/>
            <person name="Cheng S.J."/>
            <person name="Richter R.A."/>
            <person name="Bruno V.M."/>
            <person name="Liu G."/>
            <person name="Beyhan S."/>
            <person name="Sundermann A.J."/>
            <person name="Mounaud S."/>
            <person name="Pasculle A.W."/>
            <person name="Nierman W.C."/>
            <person name="Driscoll E."/>
            <person name="Cumbie R."/>
            <person name="Clancy C.J."/>
            <person name="Dupont C.L."/>
        </authorList>
    </citation>
    <scope>NUCLEOTIDE SEQUENCE</scope>
    <source>
        <strain evidence="15">GL11</strain>
    </source>
</reference>
<dbReference type="GO" id="GO:0007165">
    <property type="term" value="P:signal transduction"/>
    <property type="evidence" value="ECO:0007669"/>
    <property type="project" value="InterPro"/>
</dbReference>
<dbReference type="Gene3D" id="1.50.40.10">
    <property type="entry name" value="Mitochondrial carrier domain"/>
    <property type="match status" value="1"/>
</dbReference>
<feature type="compositionally biased region" description="Acidic residues" evidence="11">
    <location>
        <begin position="185"/>
        <end position="202"/>
    </location>
</feature>
<evidence type="ECO:0000256" key="12">
    <source>
        <dbReference type="SAM" id="Phobius"/>
    </source>
</evidence>
<evidence type="ECO:0000313" key="16">
    <source>
        <dbReference type="Proteomes" id="UP000716291"/>
    </source>
</evidence>
<dbReference type="Gene3D" id="2.30.30.40">
    <property type="entry name" value="SH3 Domains"/>
    <property type="match status" value="1"/>
</dbReference>
<evidence type="ECO:0000256" key="2">
    <source>
        <dbReference type="ARBA" id="ARBA00006375"/>
    </source>
</evidence>
<evidence type="ECO:0000256" key="3">
    <source>
        <dbReference type="ARBA" id="ARBA00022443"/>
    </source>
</evidence>
<dbReference type="AlphaFoldDB" id="A0A9P6XHX1"/>
<dbReference type="InterPro" id="IPR001452">
    <property type="entry name" value="SH3_domain"/>
</dbReference>
<evidence type="ECO:0000256" key="1">
    <source>
        <dbReference type="ARBA" id="ARBA00004141"/>
    </source>
</evidence>
<feature type="transmembrane region" description="Helical" evidence="12">
    <location>
        <begin position="802"/>
        <end position="822"/>
    </location>
</feature>
<feature type="repeat" description="Solcar" evidence="10">
    <location>
        <begin position="838"/>
        <end position="925"/>
    </location>
</feature>
<dbReference type="EMBL" id="JAANQT010000141">
    <property type="protein sequence ID" value="KAG1314053.1"/>
    <property type="molecule type" value="Genomic_DNA"/>
</dbReference>
<keyword evidence="7 12" id="KW-1133">Transmembrane helix</keyword>
<evidence type="ECO:0000313" key="15">
    <source>
        <dbReference type="EMBL" id="KAG1314053.1"/>
    </source>
</evidence>
<dbReference type="PROSITE" id="PS50920">
    <property type="entry name" value="SOLCAR"/>
    <property type="match status" value="3"/>
</dbReference>
<comment type="subcellular location">
    <subcellularLocation>
        <location evidence="1">Membrane</location>
        <topology evidence="1">Multi-pass membrane protein</topology>
    </subcellularLocation>
</comment>
<keyword evidence="4" id="KW-0813">Transport</keyword>
<dbReference type="SUPFAM" id="SSF103506">
    <property type="entry name" value="Mitochondrial carrier"/>
    <property type="match status" value="1"/>
</dbReference>
<dbReference type="GO" id="GO:0015217">
    <property type="term" value="F:ADP transmembrane transporter activity"/>
    <property type="evidence" value="ECO:0007669"/>
    <property type="project" value="TreeGrafter"/>
</dbReference>
<evidence type="ECO:0000256" key="6">
    <source>
        <dbReference type="ARBA" id="ARBA00022737"/>
    </source>
</evidence>
<feature type="domain" description="Ras-associating" evidence="14">
    <location>
        <begin position="238"/>
        <end position="340"/>
    </location>
</feature>
<evidence type="ECO:0000256" key="9">
    <source>
        <dbReference type="PROSITE-ProRule" id="PRU00192"/>
    </source>
</evidence>
<dbReference type="Pfam" id="PF00018">
    <property type="entry name" value="SH3_1"/>
    <property type="match status" value="1"/>
</dbReference>